<dbReference type="SUPFAM" id="SSF51197">
    <property type="entry name" value="Clavaminate synthase-like"/>
    <property type="match status" value="1"/>
</dbReference>
<feature type="domain" description="Fe2OG dioxygenase" evidence="11">
    <location>
        <begin position="187"/>
        <end position="287"/>
    </location>
</feature>
<dbReference type="InterPro" id="IPR044861">
    <property type="entry name" value="IPNS-like_FE2OG_OXY"/>
</dbReference>
<dbReference type="InterPro" id="IPR026992">
    <property type="entry name" value="DIOX_N"/>
</dbReference>
<keyword evidence="8" id="KW-0539">Nucleus</keyword>
<keyword evidence="7 10" id="KW-0408">Iron</keyword>
<dbReference type="FunFam" id="2.60.120.330:FF:000015">
    <property type="entry name" value="Protein DMR6-LIKE OXYGENASE 1"/>
    <property type="match status" value="1"/>
</dbReference>
<dbReference type="InParanoid" id="A0A1Q3BXP3"/>
<evidence type="ECO:0000256" key="8">
    <source>
        <dbReference type="ARBA" id="ARBA00023242"/>
    </source>
</evidence>
<keyword evidence="13" id="KW-1185">Reference proteome</keyword>
<evidence type="ECO:0000256" key="4">
    <source>
        <dbReference type="ARBA" id="ARBA00022490"/>
    </source>
</evidence>
<evidence type="ECO:0000256" key="10">
    <source>
        <dbReference type="RuleBase" id="RU003682"/>
    </source>
</evidence>
<dbReference type="GO" id="GO:0031418">
    <property type="term" value="F:L-ascorbic acid binding"/>
    <property type="evidence" value="ECO:0007669"/>
    <property type="project" value="UniProtKB-KW"/>
</dbReference>
<dbReference type="GO" id="GO:0005737">
    <property type="term" value="C:cytoplasm"/>
    <property type="evidence" value="ECO:0007669"/>
    <property type="project" value="UniProtKB-SubCell"/>
</dbReference>
<protein>
    <submittedName>
        <fullName evidence="12">2OG-FeII_Oxy domain-containing protein/DIOX_N domain-containing protein</fullName>
    </submittedName>
</protein>
<dbReference type="PROSITE" id="PS51471">
    <property type="entry name" value="FE2OG_OXY"/>
    <property type="match status" value="1"/>
</dbReference>
<dbReference type="Pfam" id="PF03171">
    <property type="entry name" value="2OG-FeII_Oxy"/>
    <property type="match status" value="1"/>
</dbReference>
<dbReference type="GO" id="GO:0005634">
    <property type="term" value="C:nucleus"/>
    <property type="evidence" value="ECO:0007669"/>
    <property type="project" value="UniProtKB-SubCell"/>
</dbReference>
<evidence type="ECO:0000313" key="13">
    <source>
        <dbReference type="Proteomes" id="UP000187406"/>
    </source>
</evidence>
<dbReference type="OrthoDB" id="627829at2759"/>
<sequence length="339" mass="37875">MAQEAGLPYVPDCHVKPSSHRPNLAPETANDVPIIDLAMLRQGTDERSSAIKQVANACRHFGFFQIVNHGICRSILDEAITLAIGFFKLPTEEKMKFMSTDVYKPVRYATSLTGEVDGVQLCRAFLKLYSHPLKDYIDDWPNNPPDYREKMGNYCVEVRKVALEIMGAITESLGIGTTYLTTKMEDGIQVMVVNCYPPCPKPDLAVGLAPHSDHSCLTIILQSTPGLEILDTQVGKWRIVPKLDGALQVLVGDHLEVLSNGIYKSVVHKAGLNSDMTRISIASFHSLGMDEQMVTAKELVDDQHPKKYKDSSFRDFLNFLYKTDMTEGARFIHTLKIKE</sequence>
<name>A0A1Q3BXP3_CEPFO</name>
<proteinExistence type="inferred from homology"/>
<dbReference type="Proteomes" id="UP000187406">
    <property type="component" value="Unassembled WGS sequence"/>
</dbReference>
<keyword evidence="6" id="KW-0847">Vitamin C</keyword>
<dbReference type="InterPro" id="IPR050295">
    <property type="entry name" value="Plant_2OG-oxidoreductases"/>
</dbReference>
<evidence type="ECO:0000259" key="11">
    <source>
        <dbReference type="PROSITE" id="PS51471"/>
    </source>
</evidence>
<comment type="subcellular location">
    <subcellularLocation>
        <location evidence="2">Cytoplasm</location>
    </subcellularLocation>
    <subcellularLocation>
        <location evidence="1">Nucleus</location>
    </subcellularLocation>
</comment>
<dbReference type="InterPro" id="IPR005123">
    <property type="entry name" value="Oxoglu/Fe-dep_dioxygenase_dom"/>
</dbReference>
<reference evidence="13" key="1">
    <citation type="submission" date="2016-04" db="EMBL/GenBank/DDBJ databases">
        <title>Cephalotus genome sequencing.</title>
        <authorList>
            <person name="Fukushima K."/>
            <person name="Hasebe M."/>
            <person name="Fang X."/>
        </authorList>
    </citation>
    <scope>NUCLEOTIDE SEQUENCE [LARGE SCALE GENOMIC DNA]</scope>
    <source>
        <strain evidence="13">cv. St1</strain>
    </source>
</reference>
<dbReference type="STRING" id="3775.A0A1Q3BXP3"/>
<evidence type="ECO:0000256" key="7">
    <source>
        <dbReference type="ARBA" id="ARBA00023004"/>
    </source>
</evidence>
<keyword evidence="4" id="KW-0963">Cytoplasm</keyword>
<dbReference type="Gene3D" id="2.60.120.330">
    <property type="entry name" value="B-lactam Antibiotic, Isopenicillin N Synthase, Chain"/>
    <property type="match status" value="1"/>
</dbReference>
<evidence type="ECO:0000256" key="2">
    <source>
        <dbReference type="ARBA" id="ARBA00004496"/>
    </source>
</evidence>
<dbReference type="InterPro" id="IPR027443">
    <property type="entry name" value="IPNS-like_sf"/>
</dbReference>
<comment type="function">
    <text evidence="9">Involved in the regulation of shoot development and salicylic acid (SA) homeostasis.</text>
</comment>
<dbReference type="PANTHER" id="PTHR47991">
    <property type="entry name" value="OXOGLUTARATE/IRON-DEPENDENT DIOXYGENASE"/>
    <property type="match status" value="1"/>
</dbReference>
<evidence type="ECO:0000313" key="12">
    <source>
        <dbReference type="EMBL" id="GAV72649.1"/>
    </source>
</evidence>
<dbReference type="EMBL" id="BDDD01001028">
    <property type="protein sequence ID" value="GAV72649.1"/>
    <property type="molecule type" value="Genomic_DNA"/>
</dbReference>
<dbReference type="Pfam" id="PF14226">
    <property type="entry name" value="DIOX_N"/>
    <property type="match status" value="1"/>
</dbReference>
<evidence type="ECO:0000256" key="9">
    <source>
        <dbReference type="ARBA" id="ARBA00059922"/>
    </source>
</evidence>
<evidence type="ECO:0000256" key="3">
    <source>
        <dbReference type="ARBA" id="ARBA00008056"/>
    </source>
</evidence>
<dbReference type="GO" id="GO:0016491">
    <property type="term" value="F:oxidoreductase activity"/>
    <property type="evidence" value="ECO:0007669"/>
    <property type="project" value="UniProtKB-KW"/>
</dbReference>
<keyword evidence="5 10" id="KW-0479">Metal-binding</keyword>
<evidence type="ECO:0000256" key="1">
    <source>
        <dbReference type="ARBA" id="ARBA00004123"/>
    </source>
</evidence>
<gene>
    <name evidence="12" type="ORF">CFOL_v3_16137</name>
</gene>
<evidence type="ECO:0000256" key="5">
    <source>
        <dbReference type="ARBA" id="ARBA00022723"/>
    </source>
</evidence>
<dbReference type="GO" id="GO:0046872">
    <property type="term" value="F:metal ion binding"/>
    <property type="evidence" value="ECO:0007669"/>
    <property type="project" value="UniProtKB-KW"/>
</dbReference>
<organism evidence="12 13">
    <name type="scientific">Cephalotus follicularis</name>
    <name type="common">Albany pitcher plant</name>
    <dbReference type="NCBI Taxonomy" id="3775"/>
    <lineage>
        <taxon>Eukaryota</taxon>
        <taxon>Viridiplantae</taxon>
        <taxon>Streptophyta</taxon>
        <taxon>Embryophyta</taxon>
        <taxon>Tracheophyta</taxon>
        <taxon>Spermatophyta</taxon>
        <taxon>Magnoliopsida</taxon>
        <taxon>eudicotyledons</taxon>
        <taxon>Gunneridae</taxon>
        <taxon>Pentapetalae</taxon>
        <taxon>rosids</taxon>
        <taxon>fabids</taxon>
        <taxon>Oxalidales</taxon>
        <taxon>Cephalotaceae</taxon>
        <taxon>Cephalotus</taxon>
    </lineage>
</organism>
<evidence type="ECO:0000256" key="6">
    <source>
        <dbReference type="ARBA" id="ARBA00022896"/>
    </source>
</evidence>
<comment type="similarity">
    <text evidence="3 10">Belongs to the iron/ascorbate-dependent oxidoreductase family.</text>
</comment>
<comment type="caution">
    <text evidence="12">The sequence shown here is derived from an EMBL/GenBank/DDBJ whole genome shotgun (WGS) entry which is preliminary data.</text>
</comment>
<dbReference type="AlphaFoldDB" id="A0A1Q3BXP3"/>
<accession>A0A1Q3BXP3</accession>
<keyword evidence="10" id="KW-0560">Oxidoreductase</keyword>